<organism evidence="1 2">
    <name type="scientific">Bauhinia variegata</name>
    <name type="common">Purple orchid tree</name>
    <name type="synonym">Phanera variegata</name>
    <dbReference type="NCBI Taxonomy" id="167791"/>
    <lineage>
        <taxon>Eukaryota</taxon>
        <taxon>Viridiplantae</taxon>
        <taxon>Streptophyta</taxon>
        <taxon>Embryophyta</taxon>
        <taxon>Tracheophyta</taxon>
        <taxon>Spermatophyta</taxon>
        <taxon>Magnoliopsida</taxon>
        <taxon>eudicotyledons</taxon>
        <taxon>Gunneridae</taxon>
        <taxon>Pentapetalae</taxon>
        <taxon>rosids</taxon>
        <taxon>fabids</taxon>
        <taxon>Fabales</taxon>
        <taxon>Fabaceae</taxon>
        <taxon>Cercidoideae</taxon>
        <taxon>Cercideae</taxon>
        <taxon>Bauhiniinae</taxon>
        <taxon>Bauhinia</taxon>
    </lineage>
</organism>
<sequence length="1317" mass="148704">MRTRFLNIDYFSLAPPQSRETLAFLQLPVHRLPSSSLPSAIEDHLKFDSLLDVPILIESLPINDALSKFLSDVLPHNFHVDFEDFDAASASRDRKCFRSFSIGSVGNRISEWLGMRKAKIIQEAVVVFEDNEVDKHQISSSEAETESLNEGEGSALSDKNESVDRIIQFEAPELDVLLESTWFPEEDTKQILSESETPGFEVNLKMLKPEFSMHYTCELLESIFSVEVTPVCYAVTDGYCLEDNIPVQKLQHTIHGKFPILEVDEDGLGILTCLAMKKNVNSLFDDIRPQNLDTKYHFPIEGQELMGSVKYNIMDYFSVDCLSKQSLVLSYIFPEREFIIMLETKHDRENSAVQGASRADNPLIVNQVTFEEFMFLEEDLFQSFEVFYNMQTLDYPGTSEWMLKKEFNFKNFDELVVRSEMALIDDKFKSLPIPVISDDEKMMSVNVIIGEMFHNLKTHPLPASDGIYMNWDLLEEDKCNSQFYHCCQNLWAKIDLKDIGFDGHSLDDGRMVFDLVSSSDAISECGKKSEELQKLLFYSPSLLDDHIIGANLSKPLDDGSPRQGNGVQLAERNAERAFLLFKSMQDVSNLDYFLNPQKATFKGHCNFPVESTDANIKVPGSALQSHHSHQNMESFPDAVIVVNTQSIDKEMIMSRRSTYQIILAMEKEGTQVVERDLDLPVDIIINSAICLVWYDDRNLGKKATQLIEVSSSLPLCIEDIATNDLTLLSFSFSGCFLVFEGDVNFISTVMESSDGLYAAGASLGIDLQIFFSYSSELTNEIIVSCINYGTKLTRGLYPRMPDSVTIAESFLTAFPSINPLIAHAILSSATVLCEFLEWSNEQRVRVLEKYNVPEPSIALFSALCKYGEREDSKSILTDCSSSVSSGPDSYRCQVDYERKRTRKISSPQEDELCFDEPLQFEPLDQSFNGDLDSSTLSKHCHAGMSKDTGRFRDLTKTSLSTNDLFCQKQGFDVTTIGTPSVSRPSYDSRNLKVPEILEQKNKTSSFFEDKALAPNDILNTDIISKNLTWHGLSNPKKAHKDSTGKFTDLTGTPVQDKNFSFMDDSMDFLGLSTETDEDHRRKNKITRRSSFDKGSHLEVNTSNISSSLKDAGMEVGKYPEPYFLRDDLPHDDVRHSEKISDEGLTRASMRNMQGLPIQEMSHLGGTPLSRALRSASPLKKSPWTIGFLNRIKEKSKLRQKSLSCKNDVPCFGDSGNMCRVPKRKSPSIIEFFKYQGSRPHGNIQEQKRQKQSAQSSKPVKNGKCSDSLPAKWTPNDKKAWKTLTIAMKERRSQTILVWSDGTGGSTKKLRYQTQQSI</sequence>
<evidence type="ECO:0000313" key="1">
    <source>
        <dbReference type="EMBL" id="KAI4347541.1"/>
    </source>
</evidence>
<name>A0ACB9PGH4_BAUVA</name>
<dbReference type="Proteomes" id="UP000828941">
    <property type="component" value="Chromosome 4"/>
</dbReference>
<evidence type="ECO:0000313" key="2">
    <source>
        <dbReference type="Proteomes" id="UP000828941"/>
    </source>
</evidence>
<protein>
    <submittedName>
        <fullName evidence="1">Uncharacterized protein</fullName>
    </submittedName>
</protein>
<gene>
    <name evidence="1" type="ORF">L6164_008347</name>
</gene>
<keyword evidence="2" id="KW-1185">Reference proteome</keyword>
<dbReference type="EMBL" id="CM039429">
    <property type="protein sequence ID" value="KAI4347541.1"/>
    <property type="molecule type" value="Genomic_DNA"/>
</dbReference>
<proteinExistence type="predicted"/>
<accession>A0ACB9PGH4</accession>
<comment type="caution">
    <text evidence="1">The sequence shown here is derived from an EMBL/GenBank/DDBJ whole genome shotgun (WGS) entry which is preliminary data.</text>
</comment>
<reference evidence="1 2" key="1">
    <citation type="journal article" date="2022" name="DNA Res.">
        <title>Chromosomal-level genome assembly of the orchid tree Bauhinia variegata (Leguminosae; Cercidoideae) supports the allotetraploid origin hypothesis of Bauhinia.</title>
        <authorList>
            <person name="Zhong Y."/>
            <person name="Chen Y."/>
            <person name="Zheng D."/>
            <person name="Pang J."/>
            <person name="Liu Y."/>
            <person name="Luo S."/>
            <person name="Meng S."/>
            <person name="Qian L."/>
            <person name="Wei D."/>
            <person name="Dai S."/>
            <person name="Zhou R."/>
        </authorList>
    </citation>
    <scope>NUCLEOTIDE SEQUENCE [LARGE SCALE GENOMIC DNA]</scope>
    <source>
        <strain evidence="1">BV-YZ2020</strain>
    </source>
</reference>